<evidence type="ECO:0000313" key="10">
    <source>
        <dbReference type="Proteomes" id="UP001175001"/>
    </source>
</evidence>
<protein>
    <submittedName>
        <fullName evidence="9">Aspartate aminotransferase</fullName>
    </submittedName>
</protein>
<comment type="subunit">
    <text evidence="3">Homodimer.</text>
</comment>
<dbReference type="PANTHER" id="PTHR11879:SF55">
    <property type="entry name" value="GLUTAMATE OXALOACETATE TRANSAMINASE 1, ISOFORM B"/>
    <property type="match status" value="1"/>
</dbReference>
<feature type="coiled-coil region" evidence="7">
    <location>
        <begin position="339"/>
        <end position="366"/>
    </location>
</feature>
<dbReference type="InterPro" id="IPR015422">
    <property type="entry name" value="PyrdxlP-dep_Trfase_small"/>
</dbReference>
<evidence type="ECO:0000256" key="3">
    <source>
        <dbReference type="ARBA" id="ARBA00011738"/>
    </source>
</evidence>
<evidence type="ECO:0000256" key="6">
    <source>
        <dbReference type="ARBA" id="ARBA00022898"/>
    </source>
</evidence>
<dbReference type="InterPro" id="IPR015424">
    <property type="entry name" value="PyrdxlP-dep_Trfase"/>
</dbReference>
<sequence length="436" mass="47884">MSSGASFSDVQKGPLDPINILKRQYDEDPTPSKVDLGVGVLRDEQGGCYEIPVVQEVSISTAHQPMIECDWLTSTDRQKLYSRNDASVMTPTTGIEPFRHNAARLIFGDDSACIKENRVATVQTVAGTGACRIGAVFLSKHWPSSTAGPSPSQNEQPVYLGVPTWGNYDPLFQHAGFSNVKKYQYLDLTRRIDMASTVEAIQSAPNQSIIVLQAVCHNPTGRDFTKDQWSQIADIMQTKGHFAFFDCAYQGLGTDSATDAWAIRHFVDRGIDMLVCQSFSKNAGLYSERVGALHIVCASSSIAANVLDQFRALTRWEVSSTPAYGAELVNIVLSDPALKAKWQSELEAARQRMRGLRKELHELVTSRGSTSVDWSHLLEENGLFSFTGLSAAQTRALIAQYHIYMPENGRINVSGLNSGNIKRVAEAFDTVVRNGA</sequence>
<dbReference type="Gene3D" id="3.40.640.10">
    <property type="entry name" value="Type I PLP-dependent aspartate aminotransferase-like (Major domain)"/>
    <property type="match status" value="1"/>
</dbReference>
<comment type="similarity">
    <text evidence="2">Belongs to the class-I pyridoxal-phosphate-dependent aminotransferase family.</text>
</comment>
<dbReference type="SUPFAM" id="SSF53383">
    <property type="entry name" value="PLP-dependent transferases"/>
    <property type="match status" value="1"/>
</dbReference>
<keyword evidence="6" id="KW-0663">Pyridoxal phosphate</keyword>
<dbReference type="GO" id="GO:0030170">
    <property type="term" value="F:pyridoxal phosphate binding"/>
    <property type="evidence" value="ECO:0007669"/>
    <property type="project" value="InterPro"/>
</dbReference>
<keyword evidence="5" id="KW-0808">Transferase</keyword>
<evidence type="ECO:0000256" key="7">
    <source>
        <dbReference type="SAM" id="Coils"/>
    </source>
</evidence>
<dbReference type="InterPro" id="IPR015421">
    <property type="entry name" value="PyrdxlP-dep_Trfase_major"/>
</dbReference>
<gene>
    <name evidence="9" type="primary">GOT1_2</name>
    <name evidence="9" type="ORF">DIS24_g1764</name>
</gene>
<dbReference type="GO" id="GO:0006520">
    <property type="term" value="P:amino acid metabolic process"/>
    <property type="evidence" value="ECO:0007669"/>
    <property type="project" value="InterPro"/>
</dbReference>
<name>A0AA39Z335_9PEZI</name>
<evidence type="ECO:0000259" key="8">
    <source>
        <dbReference type="Pfam" id="PF00155"/>
    </source>
</evidence>
<dbReference type="InterPro" id="IPR004839">
    <property type="entry name" value="Aminotransferase_I/II_large"/>
</dbReference>
<dbReference type="InterPro" id="IPR000796">
    <property type="entry name" value="Asp_trans"/>
</dbReference>
<dbReference type="EMBL" id="JAUJDW010000005">
    <property type="protein sequence ID" value="KAK0662845.1"/>
    <property type="molecule type" value="Genomic_DNA"/>
</dbReference>
<dbReference type="Gene3D" id="3.90.1150.10">
    <property type="entry name" value="Aspartate Aminotransferase, domain 1"/>
    <property type="match status" value="1"/>
</dbReference>
<keyword evidence="10" id="KW-1185">Reference proteome</keyword>
<dbReference type="CDD" id="cd00609">
    <property type="entry name" value="AAT_like"/>
    <property type="match status" value="1"/>
</dbReference>
<accession>A0AA39Z335</accession>
<dbReference type="AlphaFoldDB" id="A0AA39Z335"/>
<keyword evidence="4 9" id="KW-0032">Aminotransferase</keyword>
<comment type="cofactor">
    <cofactor evidence="1">
        <name>pyridoxal 5'-phosphate</name>
        <dbReference type="ChEBI" id="CHEBI:597326"/>
    </cofactor>
</comment>
<feature type="domain" description="Aminotransferase class I/classII large" evidence="8">
    <location>
        <begin position="33"/>
        <end position="428"/>
    </location>
</feature>
<dbReference type="PRINTS" id="PR00799">
    <property type="entry name" value="TRANSAMINASE"/>
</dbReference>
<evidence type="ECO:0000256" key="2">
    <source>
        <dbReference type="ARBA" id="ARBA00007441"/>
    </source>
</evidence>
<organism evidence="9 10">
    <name type="scientific">Lasiodiplodia hormozganensis</name>
    <dbReference type="NCBI Taxonomy" id="869390"/>
    <lineage>
        <taxon>Eukaryota</taxon>
        <taxon>Fungi</taxon>
        <taxon>Dikarya</taxon>
        <taxon>Ascomycota</taxon>
        <taxon>Pezizomycotina</taxon>
        <taxon>Dothideomycetes</taxon>
        <taxon>Dothideomycetes incertae sedis</taxon>
        <taxon>Botryosphaeriales</taxon>
        <taxon>Botryosphaeriaceae</taxon>
        <taxon>Lasiodiplodia</taxon>
    </lineage>
</organism>
<dbReference type="Proteomes" id="UP001175001">
    <property type="component" value="Unassembled WGS sequence"/>
</dbReference>
<proteinExistence type="inferred from homology"/>
<evidence type="ECO:0000256" key="1">
    <source>
        <dbReference type="ARBA" id="ARBA00001933"/>
    </source>
</evidence>
<evidence type="ECO:0000256" key="5">
    <source>
        <dbReference type="ARBA" id="ARBA00022679"/>
    </source>
</evidence>
<evidence type="ECO:0000256" key="4">
    <source>
        <dbReference type="ARBA" id="ARBA00022576"/>
    </source>
</evidence>
<dbReference type="PANTHER" id="PTHR11879">
    <property type="entry name" value="ASPARTATE AMINOTRANSFERASE"/>
    <property type="match status" value="1"/>
</dbReference>
<comment type="caution">
    <text evidence="9">The sequence shown here is derived from an EMBL/GenBank/DDBJ whole genome shotgun (WGS) entry which is preliminary data.</text>
</comment>
<evidence type="ECO:0000313" key="9">
    <source>
        <dbReference type="EMBL" id="KAK0662845.1"/>
    </source>
</evidence>
<dbReference type="GO" id="GO:0004069">
    <property type="term" value="F:L-aspartate:2-oxoglutarate aminotransferase activity"/>
    <property type="evidence" value="ECO:0007669"/>
    <property type="project" value="TreeGrafter"/>
</dbReference>
<keyword evidence="7" id="KW-0175">Coiled coil</keyword>
<reference evidence="9" key="1">
    <citation type="submission" date="2023-06" db="EMBL/GenBank/DDBJ databases">
        <title>Multi-omics analyses reveal the molecular pathogenesis toolkit of Lasiodiplodia hormozganensis, a cross-kingdom pathogen.</title>
        <authorList>
            <person name="Felix C."/>
            <person name="Meneses R."/>
            <person name="Goncalves M.F.M."/>
            <person name="Tilleman L."/>
            <person name="Duarte A.S."/>
            <person name="Jorrin-Novo J.V."/>
            <person name="Van De Peer Y."/>
            <person name="Deforce D."/>
            <person name="Van Nieuwerburgh F."/>
            <person name="Esteves A.C."/>
            <person name="Alves A."/>
        </authorList>
    </citation>
    <scope>NUCLEOTIDE SEQUENCE</scope>
    <source>
        <strain evidence="9">CBS 339.90</strain>
    </source>
</reference>
<dbReference type="Pfam" id="PF00155">
    <property type="entry name" value="Aminotran_1_2"/>
    <property type="match status" value="1"/>
</dbReference>